<protein>
    <submittedName>
        <fullName evidence="2">Uncharacterized protein</fullName>
    </submittedName>
</protein>
<sequence length="331" mass="35795">MSFPEWGHSYNALYVPLTSDWQCSLVPARDVQDVDRGWTLSYEERQKARKGREEQIEQDRGDFDRLFRVDTSRRAARACSDFSAYAAFISEHLRISRLAAPVDGEGVTRILRGAVRDGSLIPAINRAWRGSRRVSRAYAPQSWPKRAPDPKPTVYGVGNGYFVPLDASGYFIDRTPYVPVAASASNAAGSNGGADWLGAVEAAAGGLLGGGDDDSDVSDDTPDLAESMADDSADGDVSDDSTPLGDAQPFDYQPDMPDGDEEQVAARGVRMTGNEPGGFAINPNGQDVDYFDSDGNLSAQYHGSHGEPHGHNFSDGVRDNTHLPMSPINFD</sequence>
<comment type="caution">
    <text evidence="2">The sequence shown here is derived from an EMBL/GenBank/DDBJ whole genome shotgun (WGS) entry which is preliminary data.</text>
</comment>
<evidence type="ECO:0000313" key="2">
    <source>
        <dbReference type="EMBL" id="SAL42408.1"/>
    </source>
</evidence>
<proteinExistence type="predicted"/>
<feature type="compositionally biased region" description="Acidic residues" evidence="1">
    <location>
        <begin position="211"/>
        <end position="239"/>
    </location>
</feature>
<evidence type="ECO:0000313" key="3">
    <source>
        <dbReference type="Proteomes" id="UP000198263"/>
    </source>
</evidence>
<dbReference type="AlphaFoldDB" id="A0A658R2I7"/>
<dbReference type="RefSeq" id="WP_208863169.1">
    <property type="nucleotide sequence ID" value="NZ_FCNV02000011.1"/>
</dbReference>
<reference evidence="2 3" key="1">
    <citation type="submission" date="2016-01" db="EMBL/GenBank/DDBJ databases">
        <authorList>
            <person name="Peeters C."/>
        </authorList>
    </citation>
    <scope>NUCLEOTIDE SEQUENCE [LARGE SCALE GENOMIC DNA]</scope>
    <source>
        <strain evidence="2">LMG 29315</strain>
    </source>
</reference>
<feature type="compositionally biased region" description="Basic and acidic residues" evidence="1">
    <location>
        <begin position="304"/>
        <end position="321"/>
    </location>
</feature>
<feature type="region of interest" description="Disordered" evidence="1">
    <location>
        <begin position="207"/>
        <end position="258"/>
    </location>
</feature>
<name>A0A658R2I7_9BURK</name>
<accession>A0A658R2I7</accession>
<dbReference type="EMBL" id="FCNV02000011">
    <property type="protein sequence ID" value="SAL42408.1"/>
    <property type="molecule type" value="Genomic_DNA"/>
</dbReference>
<organism evidence="2 3">
    <name type="scientific">Caballeronia concitans</name>
    <dbReference type="NCBI Taxonomy" id="1777133"/>
    <lineage>
        <taxon>Bacteria</taxon>
        <taxon>Pseudomonadati</taxon>
        <taxon>Pseudomonadota</taxon>
        <taxon>Betaproteobacteria</taxon>
        <taxon>Burkholderiales</taxon>
        <taxon>Burkholderiaceae</taxon>
        <taxon>Caballeronia</taxon>
    </lineage>
</organism>
<evidence type="ECO:0000256" key="1">
    <source>
        <dbReference type="SAM" id="MobiDB-lite"/>
    </source>
</evidence>
<dbReference type="Proteomes" id="UP000198263">
    <property type="component" value="Unassembled WGS sequence"/>
</dbReference>
<keyword evidence="3" id="KW-1185">Reference proteome</keyword>
<feature type="region of interest" description="Disordered" evidence="1">
    <location>
        <begin position="275"/>
        <end position="331"/>
    </location>
</feature>
<gene>
    <name evidence="2" type="ORF">AWB72_04463</name>
</gene>